<dbReference type="KEGG" id="tet:TTHERM_000801301"/>
<feature type="transmembrane region" description="Helical" evidence="1">
    <location>
        <begin position="185"/>
        <end position="214"/>
    </location>
</feature>
<protein>
    <submittedName>
        <fullName evidence="2">Transmembrane protein, putative</fullName>
    </submittedName>
</protein>
<organism evidence="2 3">
    <name type="scientific">Tetrahymena thermophila (strain SB210)</name>
    <dbReference type="NCBI Taxonomy" id="312017"/>
    <lineage>
        <taxon>Eukaryota</taxon>
        <taxon>Sar</taxon>
        <taxon>Alveolata</taxon>
        <taxon>Ciliophora</taxon>
        <taxon>Intramacronucleata</taxon>
        <taxon>Oligohymenophorea</taxon>
        <taxon>Hymenostomatida</taxon>
        <taxon>Tetrahymenina</taxon>
        <taxon>Tetrahymenidae</taxon>
        <taxon>Tetrahymena</taxon>
    </lineage>
</organism>
<feature type="transmembrane region" description="Helical" evidence="1">
    <location>
        <begin position="18"/>
        <end position="38"/>
    </location>
</feature>
<evidence type="ECO:0000313" key="3">
    <source>
        <dbReference type="Proteomes" id="UP000009168"/>
    </source>
</evidence>
<keyword evidence="3" id="KW-1185">Reference proteome</keyword>
<proteinExistence type="predicted"/>
<keyword evidence="1" id="KW-1133">Transmembrane helix</keyword>
<dbReference type="GeneID" id="24440737"/>
<dbReference type="AlphaFoldDB" id="W7X7L1"/>
<accession>W7X7L1</accession>
<sequence>MNKKLINIEIYKPLSQNLFKILIIYHSIQLISAFVLGLQKMRQIEKQIISYLQIFKYKNINLRNLLMIFLITLNQSNQQKKTKNTNQKNRSNKQSFFLITSNKHTEKISQVLFFKTYNYKQNNKNNKLIQLNLVKFFQIFNIFTLFLSCTYCICFLLLAPFFFYLSQFTLFLSTFLSQTSKQVNILNLIFLDYIIIYFIFILFRKIIYLTYFLIKSQKTKKILHCAITEQLFYAK</sequence>
<name>W7X7L1_TETTS</name>
<dbReference type="Proteomes" id="UP000009168">
    <property type="component" value="Unassembled WGS sequence"/>
</dbReference>
<keyword evidence="1 2" id="KW-0812">Transmembrane</keyword>
<dbReference type="InParanoid" id="W7X7L1"/>
<evidence type="ECO:0000256" key="1">
    <source>
        <dbReference type="SAM" id="Phobius"/>
    </source>
</evidence>
<evidence type="ECO:0000313" key="2">
    <source>
        <dbReference type="EMBL" id="EWS75350.1"/>
    </source>
</evidence>
<keyword evidence="1" id="KW-0472">Membrane</keyword>
<dbReference type="EMBL" id="GG662763">
    <property type="protein sequence ID" value="EWS75350.1"/>
    <property type="molecule type" value="Genomic_DNA"/>
</dbReference>
<reference evidence="3" key="1">
    <citation type="journal article" date="2006" name="PLoS Biol.">
        <title>Macronuclear genome sequence of the ciliate Tetrahymena thermophila, a model eukaryote.</title>
        <authorList>
            <person name="Eisen J.A."/>
            <person name="Coyne R.S."/>
            <person name="Wu M."/>
            <person name="Wu D."/>
            <person name="Thiagarajan M."/>
            <person name="Wortman J.R."/>
            <person name="Badger J.H."/>
            <person name="Ren Q."/>
            <person name="Amedeo P."/>
            <person name="Jones K.M."/>
            <person name="Tallon L.J."/>
            <person name="Delcher A.L."/>
            <person name="Salzberg S.L."/>
            <person name="Silva J.C."/>
            <person name="Haas B.J."/>
            <person name="Majoros W.H."/>
            <person name="Farzad M."/>
            <person name="Carlton J.M."/>
            <person name="Smith R.K. Jr."/>
            <person name="Garg J."/>
            <person name="Pearlman R.E."/>
            <person name="Karrer K.M."/>
            <person name="Sun L."/>
            <person name="Manning G."/>
            <person name="Elde N.C."/>
            <person name="Turkewitz A.P."/>
            <person name="Asai D.J."/>
            <person name="Wilkes D.E."/>
            <person name="Wang Y."/>
            <person name="Cai H."/>
            <person name="Collins K."/>
            <person name="Stewart B.A."/>
            <person name="Lee S.R."/>
            <person name="Wilamowska K."/>
            <person name="Weinberg Z."/>
            <person name="Ruzzo W.L."/>
            <person name="Wloga D."/>
            <person name="Gaertig J."/>
            <person name="Frankel J."/>
            <person name="Tsao C.-C."/>
            <person name="Gorovsky M.A."/>
            <person name="Keeling P.J."/>
            <person name="Waller R.F."/>
            <person name="Patron N.J."/>
            <person name="Cherry J.M."/>
            <person name="Stover N.A."/>
            <person name="Krieger C.J."/>
            <person name="del Toro C."/>
            <person name="Ryder H.F."/>
            <person name="Williamson S.C."/>
            <person name="Barbeau R.A."/>
            <person name="Hamilton E.P."/>
            <person name="Orias E."/>
        </authorList>
    </citation>
    <scope>NUCLEOTIDE SEQUENCE [LARGE SCALE GENOMIC DNA]</scope>
    <source>
        <strain evidence="3">SB210</strain>
    </source>
</reference>
<gene>
    <name evidence="2" type="ORF">TTHERM_000801301</name>
</gene>
<feature type="transmembrane region" description="Helical" evidence="1">
    <location>
        <begin position="139"/>
        <end position="165"/>
    </location>
</feature>
<dbReference type="RefSeq" id="XP_012652110.1">
    <property type="nucleotide sequence ID" value="XM_012796656.1"/>
</dbReference>